<name>A0AAT9UPJ4_9POXV</name>
<comment type="subcellular location">
    <subcellularLocation>
        <location evidence="1">Secreted</location>
    </subcellularLocation>
</comment>
<evidence type="ECO:0000256" key="3">
    <source>
        <dbReference type="ARBA" id="ARBA00022703"/>
    </source>
</evidence>
<organism evidence="11">
    <name type="scientific">Condorpox virus</name>
    <dbReference type="NCBI Taxonomy" id="3049970"/>
    <lineage>
        <taxon>Viruses</taxon>
        <taxon>Varidnaviria</taxon>
        <taxon>Bamfordvirae</taxon>
        <taxon>Nucleocytoviricota</taxon>
        <taxon>Pokkesviricetes</taxon>
        <taxon>Chitovirales</taxon>
        <taxon>Poxviridae</taxon>
        <taxon>Chordopoxvirinae</taxon>
        <taxon>Avipoxvirus</taxon>
    </lineage>
</organism>
<dbReference type="PANTHER" id="PTHR23097:SF181">
    <property type="entry name" value="CASPASE-8-LIKE"/>
    <property type="match status" value="1"/>
</dbReference>
<accession>A0AAT9UPJ4</accession>
<dbReference type="PANTHER" id="PTHR23097">
    <property type="entry name" value="TUMOR NECROSIS FACTOR RECEPTOR SUPERFAMILY MEMBER"/>
    <property type="match status" value="1"/>
</dbReference>
<keyword evidence="6 8" id="KW-1015">Disulfide bond</keyword>
<dbReference type="PROSITE" id="PS00652">
    <property type="entry name" value="TNFR_NGFR_1"/>
    <property type="match status" value="1"/>
</dbReference>
<evidence type="ECO:0000256" key="4">
    <source>
        <dbReference type="ARBA" id="ARBA00022729"/>
    </source>
</evidence>
<dbReference type="SUPFAM" id="SSF57586">
    <property type="entry name" value="TNF receptor-like"/>
    <property type="match status" value="2"/>
</dbReference>
<dbReference type="InterPro" id="IPR052459">
    <property type="entry name" value="TNFRSF_decoy_receptor"/>
</dbReference>
<keyword evidence="7" id="KW-0325">Glycoprotein</keyword>
<dbReference type="InterPro" id="IPR001368">
    <property type="entry name" value="TNFR/NGFR_Cys_rich_reg"/>
</dbReference>
<gene>
    <name evidence="11" type="ORF">CDPV99-085</name>
</gene>
<evidence type="ECO:0000256" key="8">
    <source>
        <dbReference type="PROSITE-ProRule" id="PRU00206"/>
    </source>
</evidence>
<feature type="domain" description="TNFR-Cys" evidence="10">
    <location>
        <begin position="60"/>
        <end position="101"/>
    </location>
</feature>
<keyword evidence="9" id="KW-0472">Membrane</keyword>
<evidence type="ECO:0000256" key="2">
    <source>
        <dbReference type="ARBA" id="ARBA00022525"/>
    </source>
</evidence>
<sequence>MTNYLYISANIFVIILLAEITFQASTYTSKIDASLICDMCPPGSYKYKDCTYDSKTVCLPCGDGEYTSYNNSLAKCLRCDDCYDENEVTAKPCDSTSNTICKCMDGYTKDNTISACVKTSHITN</sequence>
<proteinExistence type="predicted"/>
<dbReference type="Pfam" id="PF00020">
    <property type="entry name" value="TNFR_c6"/>
    <property type="match status" value="2"/>
</dbReference>
<feature type="disulfide bond" evidence="8">
    <location>
        <begin position="61"/>
        <end position="76"/>
    </location>
</feature>
<dbReference type="PROSITE" id="PS50050">
    <property type="entry name" value="TNFR_NGFR_2"/>
    <property type="match status" value="1"/>
</dbReference>
<evidence type="ECO:0000256" key="7">
    <source>
        <dbReference type="ARBA" id="ARBA00023180"/>
    </source>
</evidence>
<keyword evidence="3" id="KW-0053">Apoptosis</keyword>
<feature type="repeat" description="TNFR-Cys" evidence="8">
    <location>
        <begin position="60"/>
        <end position="101"/>
    </location>
</feature>
<feature type="transmembrane region" description="Helical" evidence="9">
    <location>
        <begin position="6"/>
        <end position="22"/>
    </location>
</feature>
<protein>
    <submittedName>
        <fullName evidence="11">TNFR-like protein</fullName>
    </submittedName>
</protein>
<evidence type="ECO:0000259" key="10">
    <source>
        <dbReference type="PROSITE" id="PS50050"/>
    </source>
</evidence>
<keyword evidence="5" id="KW-0677">Repeat</keyword>
<evidence type="ECO:0000256" key="9">
    <source>
        <dbReference type="SAM" id="Phobius"/>
    </source>
</evidence>
<keyword evidence="2" id="KW-0964">Secreted</keyword>
<reference evidence="11" key="1">
    <citation type="submission" date="2023-04" db="EMBL/GenBank/DDBJ databases">
        <title>Genomic characterization of avipoxvirus isolates from Andean condor (Vultur gryphus).</title>
        <authorList>
            <person name="Butt S.L."/>
            <person name="Do Nascimento G.M."/>
            <person name="Tripathy D.N."/>
            <person name="Diel D.G."/>
        </authorList>
    </citation>
    <scope>NUCLEOTIDE SEQUENCE</scope>
    <source>
        <strain evidence="11">CDPV99</strain>
    </source>
</reference>
<evidence type="ECO:0000256" key="6">
    <source>
        <dbReference type="ARBA" id="ARBA00023157"/>
    </source>
</evidence>
<evidence type="ECO:0000256" key="5">
    <source>
        <dbReference type="ARBA" id="ARBA00022737"/>
    </source>
</evidence>
<keyword evidence="9" id="KW-0812">Transmembrane</keyword>
<evidence type="ECO:0000256" key="1">
    <source>
        <dbReference type="ARBA" id="ARBA00004613"/>
    </source>
</evidence>
<dbReference type="SMART" id="SM00208">
    <property type="entry name" value="TNFR"/>
    <property type="match status" value="2"/>
</dbReference>
<comment type="caution">
    <text evidence="8">Lacks conserved residue(s) required for the propagation of feature annotation.</text>
</comment>
<keyword evidence="9" id="KW-1133">Transmembrane helix</keyword>
<dbReference type="GO" id="GO:0005576">
    <property type="term" value="C:extracellular region"/>
    <property type="evidence" value="ECO:0007669"/>
    <property type="project" value="UniProtKB-SubCell"/>
</dbReference>
<dbReference type="EMBL" id="OQ865376">
    <property type="protein sequence ID" value="WHV01201.1"/>
    <property type="molecule type" value="Genomic_DNA"/>
</dbReference>
<dbReference type="Gene3D" id="2.10.50.10">
    <property type="entry name" value="Tumor Necrosis Factor Receptor, subunit A, domain 2"/>
    <property type="match status" value="1"/>
</dbReference>
<keyword evidence="4" id="KW-0732">Signal</keyword>
<evidence type="ECO:0000313" key="11">
    <source>
        <dbReference type="EMBL" id="WHV01201.1"/>
    </source>
</evidence>